<dbReference type="EMBL" id="RXGB01001909">
    <property type="protein sequence ID" value="TMW97051.1"/>
    <property type="molecule type" value="Genomic_DNA"/>
</dbReference>
<evidence type="ECO:0000313" key="2">
    <source>
        <dbReference type="EMBL" id="TMW97051.1"/>
    </source>
</evidence>
<gene>
    <name evidence="2" type="ORF">EJD97_006309</name>
</gene>
<comment type="caution">
    <text evidence="2">The sequence shown here is derived from an EMBL/GenBank/DDBJ whole genome shotgun (WGS) entry which is preliminary data.</text>
</comment>
<proteinExistence type="predicted"/>
<evidence type="ECO:0000256" key="1">
    <source>
        <dbReference type="SAM" id="MobiDB-lite"/>
    </source>
</evidence>
<sequence>MNTRRNAGRRVREAAAGENQDPLQAPAAGVQVPVNQAALTDGEVRAAMVQMAQAITAQVQAITPHATREGASWENPHAITMACRLTNFTMMNPQVYLGCKTNEEGP</sequence>
<feature type="region of interest" description="Disordered" evidence="1">
    <location>
        <begin position="1"/>
        <end position="27"/>
    </location>
</feature>
<accession>A0A6N2BVQ5</accession>
<organism evidence="2">
    <name type="scientific">Solanum chilense</name>
    <name type="common">Tomato</name>
    <name type="synonym">Lycopersicon chilense</name>
    <dbReference type="NCBI Taxonomy" id="4083"/>
    <lineage>
        <taxon>Eukaryota</taxon>
        <taxon>Viridiplantae</taxon>
        <taxon>Streptophyta</taxon>
        <taxon>Embryophyta</taxon>
        <taxon>Tracheophyta</taxon>
        <taxon>Spermatophyta</taxon>
        <taxon>Magnoliopsida</taxon>
        <taxon>eudicotyledons</taxon>
        <taxon>Gunneridae</taxon>
        <taxon>Pentapetalae</taxon>
        <taxon>asterids</taxon>
        <taxon>lamiids</taxon>
        <taxon>Solanales</taxon>
        <taxon>Solanaceae</taxon>
        <taxon>Solanoideae</taxon>
        <taxon>Solaneae</taxon>
        <taxon>Solanum</taxon>
        <taxon>Solanum subgen. Lycopersicon</taxon>
    </lineage>
</organism>
<dbReference type="AlphaFoldDB" id="A0A6N2BVQ5"/>
<name>A0A6N2BVQ5_SOLCI</name>
<reference evidence="2" key="1">
    <citation type="submission" date="2019-05" db="EMBL/GenBank/DDBJ databases">
        <title>The de novo reference genome and transcriptome assemblies of the wild tomato species Solanum chilense.</title>
        <authorList>
            <person name="Stam R."/>
            <person name="Nosenko T."/>
            <person name="Hoerger A.C."/>
            <person name="Stephan W."/>
            <person name="Seidel M.A."/>
            <person name="Kuhn J.M.M."/>
            <person name="Haberer G."/>
            <person name="Tellier A."/>
        </authorList>
    </citation>
    <scope>NUCLEOTIDE SEQUENCE</scope>
    <source>
        <tissue evidence="2">Mature leaves</tissue>
    </source>
</reference>
<protein>
    <submittedName>
        <fullName evidence="2">Uncharacterized protein</fullName>
    </submittedName>
</protein>